<evidence type="ECO:0000313" key="2">
    <source>
        <dbReference type="Proteomes" id="UP000184420"/>
    </source>
</evidence>
<accession>A0A1M7C1H2</accession>
<dbReference type="CDD" id="cd00293">
    <property type="entry name" value="USP-like"/>
    <property type="match status" value="1"/>
</dbReference>
<dbReference type="SUPFAM" id="SSF52402">
    <property type="entry name" value="Adenine nucleotide alpha hydrolases-like"/>
    <property type="match status" value="2"/>
</dbReference>
<keyword evidence="2" id="KW-1185">Reference proteome</keyword>
<dbReference type="Gene3D" id="3.40.50.12370">
    <property type="match status" value="1"/>
</dbReference>
<reference evidence="1 2" key="1">
    <citation type="submission" date="2016-11" db="EMBL/GenBank/DDBJ databases">
        <authorList>
            <person name="Jaros S."/>
            <person name="Januszkiewicz K."/>
            <person name="Wedrychowicz H."/>
        </authorList>
    </citation>
    <scope>NUCLEOTIDE SEQUENCE [LARGE SCALE GENOMIC DNA]</scope>
    <source>
        <strain evidence="1 2">DSM 27406</strain>
    </source>
</reference>
<gene>
    <name evidence="1" type="ORF">SAMN05444266_104157</name>
</gene>
<evidence type="ECO:0000313" key="1">
    <source>
        <dbReference type="EMBL" id="SHL61054.1"/>
    </source>
</evidence>
<organism evidence="1 2">
    <name type="scientific">Chitinophaga jiangningensis</name>
    <dbReference type="NCBI Taxonomy" id="1419482"/>
    <lineage>
        <taxon>Bacteria</taxon>
        <taxon>Pseudomonadati</taxon>
        <taxon>Bacteroidota</taxon>
        <taxon>Chitinophagia</taxon>
        <taxon>Chitinophagales</taxon>
        <taxon>Chitinophagaceae</taxon>
        <taxon>Chitinophaga</taxon>
    </lineage>
</organism>
<dbReference type="RefSeq" id="WP_073080749.1">
    <property type="nucleotide sequence ID" value="NZ_FRBL01000004.1"/>
</dbReference>
<dbReference type="OrthoDB" id="662548at2"/>
<dbReference type="STRING" id="1419482.SAMN05444266_104157"/>
<evidence type="ECO:0008006" key="3">
    <source>
        <dbReference type="Google" id="ProtNLM"/>
    </source>
</evidence>
<dbReference type="EMBL" id="FRBL01000004">
    <property type="protein sequence ID" value="SHL61054.1"/>
    <property type="molecule type" value="Genomic_DNA"/>
</dbReference>
<dbReference type="AlphaFoldDB" id="A0A1M7C1H2"/>
<dbReference type="Proteomes" id="UP000184420">
    <property type="component" value="Unassembled WGS sequence"/>
</dbReference>
<proteinExistence type="predicted"/>
<sequence>MKKVLLVADCMLLSKGAVRYACYLAKMSSCGLAAVLVKDEDFMEMRPEYKSVQFEKNSGQLPVMLKNESDMQKLVETSMHDFLALCEKEGVAGSIYHAAPVTPEEMIEESRFSDLIVVDAGTFLTDKIEQIPSPFLQYLLANAICPVLITPPVFHLPQEIVFCYDWHDDAMVAIKQFTLLLPFFGDNKVTVLIVKENGEKHSGMVPRMRDWLGKYYSQVAFRVLEGDPYDQLFSYLMKSQRTLVVMGAYGRSMISRFFYRSHADLLIRSLAFPIFIAHS</sequence>
<name>A0A1M7C1H2_9BACT</name>
<protein>
    <recommendedName>
        <fullName evidence="3">Universal stress protein family protein</fullName>
    </recommendedName>
</protein>